<comment type="similarity">
    <text evidence="2">Belongs to the HSBP1 family.</text>
</comment>
<evidence type="ECO:0000256" key="8">
    <source>
        <dbReference type="SAM" id="Coils"/>
    </source>
</evidence>
<evidence type="ECO:0000256" key="6">
    <source>
        <dbReference type="ARBA" id="ARBA00038772"/>
    </source>
</evidence>
<gene>
    <name evidence="10" type="ORF">TREES_T100014226</name>
</gene>
<comment type="subcellular location">
    <subcellularLocation>
        <location evidence="1">Nucleus</location>
    </subcellularLocation>
</comment>
<feature type="region of interest" description="Disordered" evidence="9">
    <location>
        <begin position="311"/>
        <end position="332"/>
    </location>
</feature>
<dbReference type="STRING" id="246437.L9KFW7"/>
<comment type="similarity">
    <text evidence="4">Belongs to the SPATA31 family.</text>
</comment>
<reference evidence="11" key="2">
    <citation type="journal article" date="2013" name="Nat. Commun.">
        <title>Genome of the Chinese tree shrew.</title>
        <authorList>
            <person name="Fan Y."/>
            <person name="Huang Z.Y."/>
            <person name="Cao C.C."/>
            <person name="Chen C.S."/>
            <person name="Chen Y.X."/>
            <person name="Fan D.D."/>
            <person name="He J."/>
            <person name="Hou H.L."/>
            <person name="Hu L."/>
            <person name="Hu X.T."/>
            <person name="Jiang X.T."/>
            <person name="Lai R."/>
            <person name="Lang Y.S."/>
            <person name="Liang B."/>
            <person name="Liao S.G."/>
            <person name="Mu D."/>
            <person name="Ma Y.Y."/>
            <person name="Niu Y.Y."/>
            <person name="Sun X.Q."/>
            <person name="Xia J.Q."/>
            <person name="Xiao J."/>
            <person name="Xiong Z.Q."/>
            <person name="Xu L."/>
            <person name="Yang L."/>
            <person name="Zhang Y."/>
            <person name="Zhao W."/>
            <person name="Zhao X.D."/>
            <person name="Zheng Y.T."/>
            <person name="Zhou J.M."/>
            <person name="Zhu Y.B."/>
            <person name="Zhang G.J."/>
            <person name="Wang J."/>
            <person name="Yao Y.G."/>
        </authorList>
    </citation>
    <scope>NUCLEOTIDE SEQUENCE [LARGE SCALE GENOMIC DNA]</scope>
</reference>
<dbReference type="Pfam" id="PF06825">
    <property type="entry name" value="HSBP1"/>
    <property type="match status" value="1"/>
</dbReference>
<evidence type="ECO:0000256" key="3">
    <source>
        <dbReference type="ARBA" id="ARBA00023242"/>
    </source>
</evidence>
<feature type="compositionally biased region" description="Polar residues" evidence="9">
    <location>
        <begin position="8"/>
        <end position="23"/>
    </location>
</feature>
<dbReference type="InParanoid" id="L9KFW7"/>
<keyword evidence="11" id="KW-1185">Reference proteome</keyword>
<dbReference type="eggNOG" id="ENOG502SH7F">
    <property type="taxonomic scope" value="Eukaryota"/>
</dbReference>
<comment type="subunit">
    <text evidence="6">Homohexamer. Associates with heptad repeats of HSF1 trimers and probably also HSF1 monomers, and with HSP70. Association with HSF1 trimers and HSP70 coincides with attenuation of heat shock response and the conversion of HSF1 trimer to monomer.</text>
</comment>
<keyword evidence="3" id="KW-0539">Nucleus</keyword>
<dbReference type="EMBL" id="KB320853">
    <property type="protein sequence ID" value="ELW61805.1"/>
    <property type="molecule type" value="Genomic_DNA"/>
</dbReference>
<dbReference type="AlphaFoldDB" id="L9KFW7"/>
<organism evidence="10 11">
    <name type="scientific">Tupaia chinensis</name>
    <name type="common">Chinese tree shrew</name>
    <name type="synonym">Tupaia belangeri chinensis</name>
    <dbReference type="NCBI Taxonomy" id="246437"/>
    <lineage>
        <taxon>Eukaryota</taxon>
        <taxon>Metazoa</taxon>
        <taxon>Chordata</taxon>
        <taxon>Craniata</taxon>
        <taxon>Vertebrata</taxon>
        <taxon>Euteleostomi</taxon>
        <taxon>Mammalia</taxon>
        <taxon>Eutheria</taxon>
        <taxon>Euarchontoglires</taxon>
        <taxon>Scandentia</taxon>
        <taxon>Tupaiidae</taxon>
        <taxon>Tupaia</taxon>
    </lineage>
</organism>
<evidence type="ECO:0000256" key="2">
    <source>
        <dbReference type="ARBA" id="ARBA00006349"/>
    </source>
</evidence>
<evidence type="ECO:0000256" key="9">
    <source>
        <dbReference type="SAM" id="MobiDB-lite"/>
    </source>
</evidence>
<feature type="compositionally biased region" description="Polar residues" evidence="9">
    <location>
        <begin position="311"/>
        <end position="324"/>
    </location>
</feature>
<evidence type="ECO:0000256" key="5">
    <source>
        <dbReference type="ARBA" id="ARBA00037689"/>
    </source>
</evidence>
<protein>
    <recommendedName>
        <fullName evidence="7">Heat shock factor-binding protein 1</fullName>
    </recommendedName>
</protein>
<dbReference type="FunFam" id="1.20.5.430:FF:000002">
    <property type="entry name" value="Heat shock factor-binding protein 1"/>
    <property type="match status" value="1"/>
</dbReference>
<evidence type="ECO:0000256" key="7">
    <source>
        <dbReference type="ARBA" id="ARBA00039223"/>
    </source>
</evidence>
<feature type="coiled-coil region" evidence="8">
    <location>
        <begin position="526"/>
        <end position="553"/>
    </location>
</feature>
<sequence length="582" mass="64527">MMERNLSKVENTQTTESSLQGMSDLQDPKSSDFKNHLLAELKFNLEIREQSQAHACSVDMSFAVDSLPDKAALNPAQDVSSRDVAPSPMLPVPLDDTRVFLDQPQETRAPNRDFLNTRIKKPKRDGRRVSPLVPKGELGGGGAILDPSGLRRTSHLPQGKVFPETQANKSLPSPTKKRQPPIESLFRKQMKHFFQWLCTNMKDKGQESSQEKGSSLSSPHSKGLVKRAVALSGTTKAQKYTAETSKFFEKKQGCRYKIQSTCPGEALSSPVKIDQTQHSAELHIREKPTQSCHSDYRAPSYKVTGTKSCSQGAASSVLSNPNETTRVREQNRQPQRIVALKDQHQLLLAPLLLLGKCIALGPACYSPPTPVLLLAVKAQHMWRETDHWRGSQCPVSDIYYLLSGSMTIKKTLMSPDFTGSCKLIDNMASNKPRLHLEHQAHILLAKLELSDLTASLAKAPLPEYPPGSQARPPLPTTLATIVAQEKSPAEPTIMQAKASLIPPRLTLLQQMQDKFQTMSDQIIGRIDDMSSHNDDLEKNIADLMTQAGVEELEESLSTFQVSYYHTTEPITRNTYVICSNTT</sequence>
<feature type="region of interest" description="Disordered" evidence="9">
    <location>
        <begin position="1"/>
        <end position="31"/>
    </location>
</feature>
<evidence type="ECO:0000313" key="11">
    <source>
        <dbReference type="Proteomes" id="UP000011518"/>
    </source>
</evidence>
<evidence type="ECO:0000256" key="1">
    <source>
        <dbReference type="ARBA" id="ARBA00004123"/>
    </source>
</evidence>
<accession>L9KFW7</accession>
<dbReference type="GO" id="GO:0003714">
    <property type="term" value="F:transcription corepressor activity"/>
    <property type="evidence" value="ECO:0007669"/>
    <property type="project" value="InterPro"/>
</dbReference>
<feature type="region of interest" description="Disordered" evidence="9">
    <location>
        <begin position="204"/>
        <end position="223"/>
    </location>
</feature>
<keyword evidence="8" id="KW-0175">Coiled coil</keyword>
<dbReference type="GO" id="GO:0005634">
    <property type="term" value="C:nucleus"/>
    <property type="evidence" value="ECO:0007669"/>
    <property type="project" value="UniProtKB-SubCell"/>
</dbReference>
<dbReference type="PANTHER" id="PTHR21859">
    <property type="entry name" value="ACROSOME-SPECIFIC PROTEIN"/>
    <property type="match status" value="1"/>
</dbReference>
<dbReference type="Gene3D" id="1.20.5.430">
    <property type="match status" value="1"/>
</dbReference>
<dbReference type="InterPro" id="IPR009643">
    <property type="entry name" value="HS1-bd"/>
</dbReference>
<dbReference type="Proteomes" id="UP000011518">
    <property type="component" value="Unassembled WGS sequence"/>
</dbReference>
<feature type="region of interest" description="Disordered" evidence="9">
    <location>
        <begin position="108"/>
        <end position="182"/>
    </location>
</feature>
<reference evidence="11" key="1">
    <citation type="submission" date="2012-07" db="EMBL/GenBank/DDBJ databases">
        <title>Genome of the Chinese tree shrew, a rising model animal genetically related to primates.</title>
        <authorList>
            <person name="Zhang G."/>
            <person name="Fan Y."/>
            <person name="Yao Y."/>
            <person name="Huang Z."/>
        </authorList>
    </citation>
    <scope>NUCLEOTIDE SEQUENCE [LARGE SCALE GENOMIC DNA]</scope>
</reference>
<evidence type="ECO:0000313" key="10">
    <source>
        <dbReference type="EMBL" id="ELW61805.1"/>
    </source>
</evidence>
<proteinExistence type="inferred from homology"/>
<name>L9KFW7_TUPCH</name>
<dbReference type="PANTHER" id="PTHR21859:SF12">
    <property type="entry name" value="SPERMATOGENESIS-ASSOCIATED PROTEIN 31D1"/>
    <property type="match status" value="1"/>
</dbReference>
<evidence type="ECO:0000256" key="4">
    <source>
        <dbReference type="ARBA" id="ARBA00035009"/>
    </source>
</evidence>
<comment type="function">
    <text evidence="5">Negative regulator of the heat shock response. Negatively affects HSF1 DNA-binding activity. May have a role in the suppression of the activation of the stress response during the aging process.</text>
</comment>